<dbReference type="FunFam" id="1.10.1240.40:FF:000005">
    <property type="entry name" value="ENT domain containing protein, expressed"/>
    <property type="match status" value="1"/>
</dbReference>
<evidence type="ECO:0000256" key="6">
    <source>
        <dbReference type="ARBA" id="ARBA00023242"/>
    </source>
</evidence>
<dbReference type="InterPro" id="IPR000109">
    <property type="entry name" value="POT_fam"/>
</dbReference>
<sequence>MDYGLSDSSGTDDDLPPPHRNRFQRGGRTSGSMRPVMVGAAPLPAIHGDMETQIHLIEQEAYYSVIRAFKAQSDAISWEKEGLITELRKELRVSDEEHRELLSRVNADDTIRRIREWRKANGLQPGMLSTSQPIREHLPSPTVSASRKKQKTSQSMASLSMGIPSPALHPPAQQSSGALRRGPPSVSRNKKPKASMQHPSPSPGSAGRPHAINPSTLGGIASNEPAEAATYDALIGKKVWTRWPDDNNFYEAVITDYKPSEGRHALVYDIHTANETWEWVNLKEISPDDIRWEGEDPGVSRRGIRPGAGRGVKKLAPRGGSAAGLGRGRGIPKSQSKKDIPSAQNGIGKKARGDIQILHTDTLLKEVERVMGLNHPDTVEIEKAKKVLQEHEQALVDAIAKLEDASDGESEGTSNLYHTMELSNNSHEAEQKVKVREGTPENGAATSEICRSLSIEESDHRGNQAQLEKDNNVTPKNREIGGWKCTIILLANQSLATLTFFGVGVNLVLFLTRVIGQENASAANSVSKWTGTVYLCSLIGAFLSDSYWGRYLTCTIFQVILVMGAGLLSVTASVFLLKPTGCGDGELNCVSASSVGVALFYLAIYLVALGYGGHQPTIATFGADQFDESEPKGRSSKAAFFCYFYFALNVGSLFSNTVLVYYEDVGEWTLGFLVSTGAAVLALATFLAGSRRYRYVKACGNPIPRVTQVFVAATRKWSVVTKKDGDLYEVEGSASAIRGSRKILHSDEFRFMDKAATVTDDDMKGPSNPWRLCTVTQVEEAKCVVKMLPVWLCTIIYSVVFTQMASLFVEQGDVMNTKLGSFKLPAASMSTFDIFSVLICTGIYRQILVPLAGRLSRNPKGLTELQRMGIGLIIGMLAMVAAGATEIERLKHVQPGEKASSLSILWQIPQYVLVGASEVFMYVGQLEFFNGQAPDGIKSFGSSLCMASISLGNYVSSMLVYMVMGITARGESPGWIPENLNSGHMDRFYFLLAVLTAIDFVIYLFCARWYKPTNFDAGDQGVDEMEKKKDGVICKV</sequence>
<evidence type="ECO:0000256" key="7">
    <source>
        <dbReference type="SAM" id="Coils"/>
    </source>
</evidence>
<dbReference type="PROSITE" id="PS51138">
    <property type="entry name" value="ENT"/>
    <property type="match status" value="1"/>
</dbReference>
<dbReference type="SMART" id="SM01191">
    <property type="entry name" value="ENT"/>
    <property type="match status" value="1"/>
</dbReference>
<feature type="transmembrane region" description="Helical" evidence="9">
    <location>
        <begin position="640"/>
        <end position="662"/>
    </location>
</feature>
<dbReference type="InterPro" id="IPR036142">
    <property type="entry name" value="ENT_dom-like_sf"/>
</dbReference>
<keyword evidence="12" id="KW-1185">Reference proteome</keyword>
<dbReference type="CDD" id="cd17419">
    <property type="entry name" value="MFS_NPF7"/>
    <property type="match status" value="1"/>
</dbReference>
<keyword evidence="3 9" id="KW-0812">Transmembrane</keyword>
<dbReference type="InterPro" id="IPR014002">
    <property type="entry name" value="Agenet_dom_plant"/>
</dbReference>
<reference evidence="11 12" key="1">
    <citation type="journal article" date="2023" name="Hortic Res">
        <title>Pangenome of water caltrop reveals structural variations and asymmetric subgenome divergence after allopolyploidization.</title>
        <authorList>
            <person name="Zhang X."/>
            <person name="Chen Y."/>
            <person name="Wang L."/>
            <person name="Yuan Y."/>
            <person name="Fang M."/>
            <person name="Shi L."/>
            <person name="Lu R."/>
            <person name="Comes H.P."/>
            <person name="Ma Y."/>
            <person name="Chen Y."/>
            <person name="Huang G."/>
            <person name="Zhou Y."/>
            <person name="Zheng Z."/>
            <person name="Qiu Y."/>
        </authorList>
    </citation>
    <scope>NUCLEOTIDE SEQUENCE [LARGE SCALE GENOMIC DNA]</scope>
    <source>
        <tissue evidence="11">Roots</tissue>
    </source>
</reference>
<dbReference type="Pfam" id="PF00854">
    <property type="entry name" value="PTR2"/>
    <property type="match status" value="1"/>
</dbReference>
<feature type="transmembrane region" description="Helical" evidence="9">
    <location>
        <begin position="668"/>
        <end position="688"/>
    </location>
</feature>
<name>A0AAN7LHF1_9MYRT</name>
<gene>
    <name evidence="11" type="ORF">SAY87_016742</name>
</gene>
<feature type="compositionally biased region" description="Basic and acidic residues" evidence="8">
    <location>
        <begin position="427"/>
        <end position="439"/>
    </location>
</feature>
<dbReference type="PANTHER" id="PTHR33432">
    <property type="entry name" value="PROTEIN EMSY-LIKE 4"/>
    <property type="match status" value="1"/>
</dbReference>
<dbReference type="SUPFAM" id="SSF158639">
    <property type="entry name" value="ENT-like"/>
    <property type="match status" value="1"/>
</dbReference>
<protein>
    <recommendedName>
        <fullName evidence="10">ENT domain-containing protein</fullName>
    </recommendedName>
</protein>
<evidence type="ECO:0000313" key="12">
    <source>
        <dbReference type="Proteomes" id="UP001345219"/>
    </source>
</evidence>
<feature type="transmembrane region" description="Helical" evidence="9">
    <location>
        <begin position="944"/>
        <end position="968"/>
    </location>
</feature>
<evidence type="ECO:0000256" key="8">
    <source>
        <dbReference type="SAM" id="MobiDB-lite"/>
    </source>
</evidence>
<dbReference type="InterPro" id="IPR033485">
    <property type="entry name" value="EMSY-LIKE_plant"/>
</dbReference>
<keyword evidence="4 9" id="KW-1133">Transmembrane helix</keyword>
<evidence type="ECO:0000256" key="9">
    <source>
        <dbReference type="SAM" id="Phobius"/>
    </source>
</evidence>
<feature type="transmembrane region" description="Helical" evidence="9">
    <location>
        <begin position="556"/>
        <end position="577"/>
    </location>
</feature>
<dbReference type="Gene3D" id="2.30.30.140">
    <property type="match status" value="1"/>
</dbReference>
<feature type="transmembrane region" description="Helical" evidence="9">
    <location>
        <begin position="824"/>
        <end position="844"/>
    </location>
</feature>
<keyword evidence="6" id="KW-0539">Nucleus</keyword>
<dbReference type="GO" id="GO:0050832">
    <property type="term" value="P:defense response to fungus"/>
    <property type="evidence" value="ECO:0007669"/>
    <property type="project" value="InterPro"/>
</dbReference>
<dbReference type="Pfam" id="PF03735">
    <property type="entry name" value="ENT"/>
    <property type="match status" value="1"/>
</dbReference>
<dbReference type="GO" id="GO:0005634">
    <property type="term" value="C:nucleus"/>
    <property type="evidence" value="ECO:0007669"/>
    <property type="project" value="UniProtKB-SubCell"/>
</dbReference>
<feature type="domain" description="ENT" evidence="10">
    <location>
        <begin position="50"/>
        <end position="137"/>
    </location>
</feature>
<proteinExistence type="predicted"/>
<evidence type="ECO:0000256" key="2">
    <source>
        <dbReference type="ARBA" id="ARBA00004141"/>
    </source>
</evidence>
<dbReference type="CDD" id="cd20404">
    <property type="entry name" value="Tudor_Agenet_AtEML-like"/>
    <property type="match status" value="1"/>
</dbReference>
<dbReference type="SUPFAM" id="SSF103473">
    <property type="entry name" value="MFS general substrate transporter"/>
    <property type="match status" value="1"/>
</dbReference>
<feature type="transmembrane region" description="Helical" evidence="9">
    <location>
        <begin position="904"/>
        <end position="923"/>
    </location>
</feature>
<feature type="transmembrane region" description="Helical" evidence="9">
    <location>
        <begin position="865"/>
        <end position="884"/>
    </location>
</feature>
<dbReference type="GO" id="GO:0016020">
    <property type="term" value="C:membrane"/>
    <property type="evidence" value="ECO:0007669"/>
    <property type="project" value="UniProtKB-SubCell"/>
</dbReference>
<dbReference type="Gene3D" id="1.20.1250.20">
    <property type="entry name" value="MFS general substrate transporter like domains"/>
    <property type="match status" value="1"/>
</dbReference>
<dbReference type="InterPro" id="IPR036259">
    <property type="entry name" value="MFS_trans_sf"/>
</dbReference>
<dbReference type="EMBL" id="JAXIOK010000001">
    <property type="protein sequence ID" value="KAK4780636.1"/>
    <property type="molecule type" value="Genomic_DNA"/>
</dbReference>
<dbReference type="AlphaFoldDB" id="A0AAN7LHF1"/>
<organism evidence="11 12">
    <name type="scientific">Trapa incisa</name>
    <dbReference type="NCBI Taxonomy" id="236973"/>
    <lineage>
        <taxon>Eukaryota</taxon>
        <taxon>Viridiplantae</taxon>
        <taxon>Streptophyta</taxon>
        <taxon>Embryophyta</taxon>
        <taxon>Tracheophyta</taxon>
        <taxon>Spermatophyta</taxon>
        <taxon>Magnoliopsida</taxon>
        <taxon>eudicotyledons</taxon>
        <taxon>Gunneridae</taxon>
        <taxon>Pentapetalae</taxon>
        <taxon>rosids</taxon>
        <taxon>malvids</taxon>
        <taxon>Myrtales</taxon>
        <taxon>Lythraceae</taxon>
        <taxon>Trapa</taxon>
    </lineage>
</organism>
<dbReference type="SUPFAM" id="SSF63748">
    <property type="entry name" value="Tudor/PWWP/MBT"/>
    <property type="match status" value="1"/>
</dbReference>
<feature type="region of interest" description="Disordered" evidence="8">
    <location>
        <begin position="423"/>
        <end position="445"/>
    </location>
</feature>
<evidence type="ECO:0000256" key="4">
    <source>
        <dbReference type="ARBA" id="ARBA00022989"/>
    </source>
</evidence>
<feature type="region of interest" description="Disordered" evidence="8">
    <location>
        <begin position="124"/>
        <end position="222"/>
    </location>
</feature>
<dbReference type="PANTHER" id="PTHR33432:SF27">
    <property type="entry name" value="PROTEIN EMSY-LIKE 3"/>
    <property type="match status" value="1"/>
</dbReference>
<comment type="caution">
    <text evidence="11">The sequence shown here is derived from an EMBL/GenBank/DDBJ whole genome shotgun (WGS) entry which is preliminary data.</text>
</comment>
<evidence type="ECO:0000256" key="3">
    <source>
        <dbReference type="ARBA" id="ARBA00022692"/>
    </source>
</evidence>
<keyword evidence="7" id="KW-0175">Coiled coil</keyword>
<dbReference type="FunFam" id="2.30.30.140:FF:000088">
    <property type="entry name" value="Protein EMSY-LIKE 3"/>
    <property type="match status" value="1"/>
</dbReference>
<dbReference type="InterPro" id="IPR005491">
    <property type="entry name" value="ENT_dom"/>
</dbReference>
<keyword evidence="5 9" id="KW-0472">Membrane</keyword>
<evidence type="ECO:0000256" key="5">
    <source>
        <dbReference type="ARBA" id="ARBA00023136"/>
    </source>
</evidence>
<feature type="transmembrane region" description="Helical" evidence="9">
    <location>
        <begin position="495"/>
        <end position="514"/>
    </location>
</feature>
<feature type="transmembrane region" description="Helical" evidence="9">
    <location>
        <begin position="788"/>
        <end position="809"/>
    </location>
</feature>
<dbReference type="GO" id="GO:0022857">
    <property type="term" value="F:transmembrane transporter activity"/>
    <property type="evidence" value="ECO:0007669"/>
    <property type="project" value="InterPro"/>
</dbReference>
<evidence type="ECO:0000259" key="10">
    <source>
        <dbReference type="PROSITE" id="PS51138"/>
    </source>
</evidence>
<feature type="region of interest" description="Disordered" evidence="8">
    <location>
        <begin position="1"/>
        <end position="35"/>
    </location>
</feature>
<feature type="region of interest" description="Disordered" evidence="8">
    <location>
        <begin position="293"/>
        <end position="348"/>
    </location>
</feature>
<accession>A0AAN7LHF1</accession>
<feature type="transmembrane region" description="Helical" evidence="9">
    <location>
        <begin position="988"/>
        <end position="1006"/>
    </location>
</feature>
<dbReference type="SMART" id="SM00743">
    <property type="entry name" value="Agenet"/>
    <property type="match status" value="1"/>
</dbReference>
<comment type="subcellular location">
    <subcellularLocation>
        <location evidence="2">Membrane</location>
        <topology evidence="2">Multi-pass membrane protein</topology>
    </subcellularLocation>
    <subcellularLocation>
        <location evidence="1">Nucleus</location>
    </subcellularLocation>
</comment>
<feature type="coiled-coil region" evidence="7">
    <location>
        <begin position="381"/>
        <end position="408"/>
    </location>
</feature>
<evidence type="ECO:0000256" key="1">
    <source>
        <dbReference type="ARBA" id="ARBA00004123"/>
    </source>
</evidence>
<dbReference type="Proteomes" id="UP001345219">
    <property type="component" value="Chromosome 13"/>
</dbReference>
<evidence type="ECO:0000313" key="11">
    <source>
        <dbReference type="EMBL" id="KAK4780636.1"/>
    </source>
</evidence>
<dbReference type="Gene3D" id="1.10.1240.40">
    <property type="entry name" value="ENT domain"/>
    <property type="match status" value="1"/>
</dbReference>